<feature type="transmembrane region" description="Helical" evidence="7">
    <location>
        <begin position="370"/>
        <end position="389"/>
    </location>
</feature>
<evidence type="ECO:0000313" key="9">
    <source>
        <dbReference type="EMBL" id="RBP93036.1"/>
    </source>
</evidence>
<feature type="transmembrane region" description="Helical" evidence="7">
    <location>
        <begin position="133"/>
        <end position="157"/>
    </location>
</feature>
<gene>
    <name evidence="9" type="ORF">DFO70_106166</name>
</gene>
<dbReference type="PANTHER" id="PTHR43266">
    <property type="entry name" value="MACROLIDE-EFFLUX PROTEIN"/>
    <property type="match status" value="1"/>
</dbReference>
<evidence type="ECO:0000256" key="3">
    <source>
        <dbReference type="ARBA" id="ARBA00022475"/>
    </source>
</evidence>
<dbReference type="InterPro" id="IPR036259">
    <property type="entry name" value="MFS_trans_sf"/>
</dbReference>
<evidence type="ECO:0000259" key="8">
    <source>
        <dbReference type="PROSITE" id="PS50850"/>
    </source>
</evidence>
<dbReference type="GO" id="GO:0005886">
    <property type="term" value="C:plasma membrane"/>
    <property type="evidence" value="ECO:0007669"/>
    <property type="project" value="UniProtKB-SubCell"/>
</dbReference>
<feature type="domain" description="Major facilitator superfamily (MFS) profile" evidence="8">
    <location>
        <begin position="216"/>
        <end position="407"/>
    </location>
</feature>
<feature type="transmembrane region" description="Helical" evidence="7">
    <location>
        <begin position="41"/>
        <end position="62"/>
    </location>
</feature>
<dbReference type="InterPro" id="IPR022324">
    <property type="entry name" value="Bacilysin_exporter_BacE_put"/>
</dbReference>
<dbReference type="InterPro" id="IPR020846">
    <property type="entry name" value="MFS_dom"/>
</dbReference>
<dbReference type="STRING" id="1399.VL14_14955"/>
<keyword evidence="2" id="KW-0813">Transport</keyword>
<organism evidence="9 10">
    <name type="scientific">Cytobacillus firmus</name>
    <name type="common">Bacillus firmus</name>
    <dbReference type="NCBI Taxonomy" id="1399"/>
    <lineage>
        <taxon>Bacteria</taxon>
        <taxon>Bacillati</taxon>
        <taxon>Bacillota</taxon>
        <taxon>Bacilli</taxon>
        <taxon>Bacillales</taxon>
        <taxon>Bacillaceae</taxon>
        <taxon>Cytobacillus</taxon>
    </lineage>
</organism>
<comment type="caution">
    <text evidence="9">The sequence shown here is derived from an EMBL/GenBank/DDBJ whole genome shotgun (WGS) entry which is preliminary data.</text>
</comment>
<dbReference type="RefSeq" id="WP_113883011.1">
    <property type="nucleotide sequence ID" value="NZ_QNSF01000006.1"/>
</dbReference>
<dbReference type="SUPFAM" id="SSF103473">
    <property type="entry name" value="MFS general substrate transporter"/>
    <property type="match status" value="1"/>
</dbReference>
<evidence type="ECO:0000256" key="2">
    <source>
        <dbReference type="ARBA" id="ARBA00022448"/>
    </source>
</evidence>
<name>A0A366JWU7_CYTFI</name>
<keyword evidence="10" id="KW-1185">Reference proteome</keyword>
<keyword evidence="5 7" id="KW-1133">Transmembrane helix</keyword>
<comment type="subcellular location">
    <subcellularLocation>
        <location evidence="1">Cell membrane</location>
        <topology evidence="1">Multi-pass membrane protein</topology>
    </subcellularLocation>
</comment>
<dbReference type="Gene3D" id="1.20.1250.20">
    <property type="entry name" value="MFS general substrate transporter like domains"/>
    <property type="match status" value="1"/>
</dbReference>
<dbReference type="PROSITE" id="PS50850">
    <property type="entry name" value="MFS"/>
    <property type="match status" value="1"/>
</dbReference>
<dbReference type="PRINTS" id="PR01988">
    <property type="entry name" value="EXPORTERBACE"/>
</dbReference>
<keyword evidence="3" id="KW-1003">Cell membrane</keyword>
<evidence type="ECO:0000256" key="6">
    <source>
        <dbReference type="ARBA" id="ARBA00023136"/>
    </source>
</evidence>
<evidence type="ECO:0000313" key="10">
    <source>
        <dbReference type="Proteomes" id="UP000252731"/>
    </source>
</evidence>
<feature type="transmembrane region" description="Helical" evidence="7">
    <location>
        <begin position="12"/>
        <end position="35"/>
    </location>
</feature>
<evidence type="ECO:0000256" key="7">
    <source>
        <dbReference type="SAM" id="Phobius"/>
    </source>
</evidence>
<dbReference type="AlphaFoldDB" id="A0A366JWU7"/>
<dbReference type="OrthoDB" id="2156306at2"/>
<sequence length="407" mass="44259">MKQFNWKMASCLLTGIGISRLGDFIYLIAINLIVYDMTGSAAAVAGLWIIGPLTSVLTNSWSGGLIDRKNKKSIMIWTDLARAMGVALIPFLGSIGFIYAVLLLISMAKALFMPASATYIAKLVPIESRKRFNSINSLVTSGAFIVGPAIAGGLFLIGTIETAIFLNAASFVFSAVIIWVLPDMDKDLKPPLVQTSAYETLRDDWKQVITFAGREVFIISVYGCFLAFGLFSLAMDSQEVVFIQDVVGLTEADYSFLVSISGIGFALGALFITIVSKLLSIKQLMGYGMLLTAVGYLIYAMADSFMLVVMGFTVLGIFNAFSSAGYQTFYQNNVPVEIMGRMTSVIGVIQSFAQIILLFGIGVLGDLFPLRYTIVILAVLNLILSLYVCRQLLKPGKQQYFSETTPA</sequence>
<evidence type="ECO:0000256" key="1">
    <source>
        <dbReference type="ARBA" id="ARBA00004651"/>
    </source>
</evidence>
<dbReference type="Proteomes" id="UP000252731">
    <property type="component" value="Unassembled WGS sequence"/>
</dbReference>
<evidence type="ECO:0000256" key="5">
    <source>
        <dbReference type="ARBA" id="ARBA00022989"/>
    </source>
</evidence>
<dbReference type="GO" id="GO:0022857">
    <property type="term" value="F:transmembrane transporter activity"/>
    <property type="evidence" value="ECO:0007669"/>
    <property type="project" value="InterPro"/>
</dbReference>
<dbReference type="EMBL" id="QNSF01000006">
    <property type="protein sequence ID" value="RBP93036.1"/>
    <property type="molecule type" value="Genomic_DNA"/>
</dbReference>
<proteinExistence type="predicted"/>
<feature type="transmembrane region" description="Helical" evidence="7">
    <location>
        <begin position="342"/>
        <end position="364"/>
    </location>
</feature>
<keyword evidence="4 7" id="KW-0812">Transmembrane</keyword>
<feature type="transmembrane region" description="Helical" evidence="7">
    <location>
        <begin position="163"/>
        <end position="181"/>
    </location>
</feature>
<dbReference type="Pfam" id="PF07690">
    <property type="entry name" value="MFS_1"/>
    <property type="match status" value="2"/>
</dbReference>
<evidence type="ECO:0000256" key="4">
    <source>
        <dbReference type="ARBA" id="ARBA00022692"/>
    </source>
</evidence>
<protein>
    <submittedName>
        <fullName evidence="9">Transmembrane secretion effector</fullName>
    </submittedName>
</protein>
<dbReference type="InterPro" id="IPR011701">
    <property type="entry name" value="MFS"/>
</dbReference>
<feature type="transmembrane region" description="Helical" evidence="7">
    <location>
        <begin position="216"/>
        <end position="234"/>
    </location>
</feature>
<dbReference type="CDD" id="cd06173">
    <property type="entry name" value="MFS_MefA_like"/>
    <property type="match status" value="1"/>
</dbReference>
<reference evidence="9 10" key="1">
    <citation type="submission" date="2018-06" db="EMBL/GenBank/DDBJ databases">
        <title>Freshwater and sediment microbial communities from various areas in North America, analyzing microbe dynamics in response to fracking.</title>
        <authorList>
            <person name="Lamendella R."/>
        </authorList>
    </citation>
    <scope>NUCLEOTIDE SEQUENCE [LARGE SCALE GENOMIC DNA]</scope>
    <source>
        <strain evidence="9 10">14_TX</strain>
    </source>
</reference>
<dbReference type="PANTHER" id="PTHR43266:SF2">
    <property type="entry name" value="MAJOR FACILITATOR SUPERFAMILY (MFS) PROFILE DOMAIN-CONTAINING PROTEIN"/>
    <property type="match status" value="1"/>
</dbReference>
<accession>A0A366JWU7</accession>
<feature type="transmembrane region" description="Helical" evidence="7">
    <location>
        <begin position="254"/>
        <end position="272"/>
    </location>
</feature>
<keyword evidence="6 7" id="KW-0472">Membrane</keyword>